<evidence type="ECO:0000256" key="2">
    <source>
        <dbReference type="ARBA" id="ARBA00022801"/>
    </source>
</evidence>
<reference evidence="4 5" key="1">
    <citation type="submission" date="2008-07" db="EMBL/GenBank/DDBJ databases">
        <title>Complete sequence of Geobacter bemidjiensis BEM.</title>
        <authorList>
            <consortium name="US DOE Joint Genome Institute"/>
            <person name="Lucas S."/>
            <person name="Copeland A."/>
            <person name="Lapidus A."/>
            <person name="Glavina del Rio T."/>
            <person name="Dalin E."/>
            <person name="Tice H."/>
            <person name="Bruce D."/>
            <person name="Goodwin L."/>
            <person name="Pitluck S."/>
            <person name="Kiss H."/>
            <person name="Brettin T."/>
            <person name="Detter J.C."/>
            <person name="Han C."/>
            <person name="Kuske C.R."/>
            <person name="Schmutz J."/>
            <person name="Larimer F."/>
            <person name="Land M."/>
            <person name="Hauser L."/>
            <person name="Kyrpides N."/>
            <person name="Lykidis A."/>
            <person name="Lovley D."/>
            <person name="Richardson P."/>
        </authorList>
    </citation>
    <scope>NUCLEOTIDE SEQUENCE [LARGE SCALE GENOMIC DNA]</scope>
    <source>
        <strain evidence="5">ATCC BAA-1014 / DSM 16622 / JCM 12645 / Bem</strain>
    </source>
</reference>
<dbReference type="InterPro" id="IPR005659">
    <property type="entry name" value="Chemorcpt_Glu_NH3ase_CheD"/>
</dbReference>
<dbReference type="eggNOG" id="COG1871">
    <property type="taxonomic scope" value="Bacteria"/>
</dbReference>
<dbReference type="InterPro" id="IPR011324">
    <property type="entry name" value="Cytotoxic_necrot_fac-like_cat"/>
</dbReference>
<dbReference type="GO" id="GO:0050568">
    <property type="term" value="F:protein-glutamine glutaminase activity"/>
    <property type="evidence" value="ECO:0007669"/>
    <property type="project" value="UniProtKB-UniRule"/>
</dbReference>
<gene>
    <name evidence="4" type="primary">cheD34H</name>
    <name evidence="3" type="synonym">cheD</name>
    <name evidence="4" type="ordered locus">Gbem_1596</name>
</gene>
<evidence type="ECO:0000256" key="1">
    <source>
        <dbReference type="ARBA" id="ARBA00022500"/>
    </source>
</evidence>
<comment type="similarity">
    <text evidence="3">Belongs to the CheD family.</text>
</comment>
<evidence type="ECO:0000256" key="3">
    <source>
        <dbReference type="HAMAP-Rule" id="MF_01440"/>
    </source>
</evidence>
<dbReference type="EMBL" id="CP001124">
    <property type="protein sequence ID" value="ACH38614.1"/>
    <property type="molecule type" value="Genomic_DNA"/>
</dbReference>
<keyword evidence="1 3" id="KW-0145">Chemotaxis</keyword>
<organism evidence="4 5">
    <name type="scientific">Citrifermentans bemidjiense (strain ATCC BAA-1014 / DSM 16622 / JCM 12645 / Bem)</name>
    <name type="common">Geobacter bemidjiensis</name>
    <dbReference type="NCBI Taxonomy" id="404380"/>
    <lineage>
        <taxon>Bacteria</taxon>
        <taxon>Pseudomonadati</taxon>
        <taxon>Thermodesulfobacteriota</taxon>
        <taxon>Desulfuromonadia</taxon>
        <taxon>Geobacterales</taxon>
        <taxon>Geobacteraceae</taxon>
        <taxon>Citrifermentans</taxon>
    </lineage>
</organism>
<dbReference type="EC" id="3.5.1.44" evidence="3"/>
<dbReference type="OrthoDB" id="9807202at2"/>
<dbReference type="RefSeq" id="WP_012530030.1">
    <property type="nucleotide sequence ID" value="NC_011146.1"/>
</dbReference>
<dbReference type="AlphaFoldDB" id="B5E8M9"/>
<keyword evidence="2 3" id="KW-0378">Hydrolase</keyword>
<dbReference type="HOGENOM" id="CLU_087854_1_0_7"/>
<proteinExistence type="inferred from homology"/>
<name>B5E8M9_CITBB</name>
<dbReference type="HAMAP" id="MF_01440">
    <property type="entry name" value="CheD"/>
    <property type="match status" value="1"/>
</dbReference>
<dbReference type="PANTHER" id="PTHR35147:SF1">
    <property type="entry name" value="CHEMORECEPTOR GLUTAMINE DEAMIDASE CHED-RELATED"/>
    <property type="match status" value="1"/>
</dbReference>
<protein>
    <recommendedName>
        <fullName evidence="3">Probable chemoreceptor glutamine deamidase CheD</fullName>
        <ecNumber evidence="3">3.5.1.44</ecNumber>
    </recommendedName>
</protein>
<dbReference type="Proteomes" id="UP000008825">
    <property type="component" value="Chromosome"/>
</dbReference>
<sequence>MSQQVQSLLFLKPGQMMVSSVPTLVTTLLGSCIAVTLFCPRTRFGAICHAQLPSCGSPAGCSHEDPSHAKYVDCAVMMMLKRLRAHGVADKELQAKVFGGADMFEGSVKHPGVGSQNAEMALQVLNREAIRVVRQDLGGERGRKIIFHTDTGEVLLQRLGKSGVS</sequence>
<dbReference type="Gene3D" id="3.30.1330.200">
    <property type="match status" value="1"/>
</dbReference>
<evidence type="ECO:0000313" key="5">
    <source>
        <dbReference type="Proteomes" id="UP000008825"/>
    </source>
</evidence>
<accession>B5E8M9</accession>
<dbReference type="STRING" id="404380.Gbem_1596"/>
<dbReference type="SUPFAM" id="SSF64438">
    <property type="entry name" value="CNF1/YfiH-like putative cysteine hydrolases"/>
    <property type="match status" value="1"/>
</dbReference>
<evidence type="ECO:0000313" key="4">
    <source>
        <dbReference type="EMBL" id="ACH38614.1"/>
    </source>
</evidence>
<dbReference type="GO" id="GO:0006935">
    <property type="term" value="P:chemotaxis"/>
    <property type="evidence" value="ECO:0007669"/>
    <property type="project" value="UniProtKB-UniRule"/>
</dbReference>
<keyword evidence="5" id="KW-1185">Reference proteome</keyword>
<comment type="catalytic activity">
    <reaction evidence="3">
        <text>L-glutaminyl-[protein] + H2O = L-glutamyl-[protein] + NH4(+)</text>
        <dbReference type="Rhea" id="RHEA:16441"/>
        <dbReference type="Rhea" id="RHEA-COMP:10207"/>
        <dbReference type="Rhea" id="RHEA-COMP:10208"/>
        <dbReference type="ChEBI" id="CHEBI:15377"/>
        <dbReference type="ChEBI" id="CHEBI:28938"/>
        <dbReference type="ChEBI" id="CHEBI:29973"/>
        <dbReference type="ChEBI" id="CHEBI:30011"/>
        <dbReference type="EC" id="3.5.1.44"/>
    </reaction>
</comment>
<dbReference type="KEGG" id="gbm:Gbem_1596"/>
<dbReference type="PANTHER" id="PTHR35147">
    <property type="entry name" value="CHEMORECEPTOR GLUTAMINE DEAMIDASE CHED-RELATED"/>
    <property type="match status" value="1"/>
</dbReference>
<reference evidence="4 5" key="2">
    <citation type="journal article" date="2010" name="BMC Genomics">
        <title>The genome of Geobacter bemidjiensis, exemplar for the subsurface clade of Geobacter species that predominate in Fe(III)-reducing subsurface environments.</title>
        <authorList>
            <person name="Aklujkar M."/>
            <person name="Young N.D."/>
            <person name="Holmes D."/>
            <person name="Chavan M."/>
            <person name="Risso C."/>
            <person name="Kiss H.E."/>
            <person name="Han C.S."/>
            <person name="Land M.L."/>
            <person name="Lovley D.R."/>
        </authorList>
    </citation>
    <scope>NUCLEOTIDE SEQUENCE [LARGE SCALE GENOMIC DNA]</scope>
    <source>
        <strain evidence="5">ATCC BAA-1014 / DSM 16622 / JCM 12645 / Bem</strain>
    </source>
</reference>
<dbReference type="InterPro" id="IPR038592">
    <property type="entry name" value="CheD-like_sf"/>
</dbReference>
<dbReference type="Pfam" id="PF03975">
    <property type="entry name" value="CheD"/>
    <property type="match status" value="1"/>
</dbReference>
<comment type="function">
    <text evidence="3">Probably deamidates glutamine residues to glutamate on methyl-accepting chemotaxis receptors (MCPs), playing an important role in chemotaxis.</text>
</comment>
<dbReference type="CDD" id="cd16352">
    <property type="entry name" value="CheD"/>
    <property type="match status" value="1"/>
</dbReference>